<evidence type="ECO:0000313" key="1">
    <source>
        <dbReference type="EMBL" id="CAE7449890.1"/>
    </source>
</evidence>
<sequence length="463" mass="51538">MGDCVMTFQIGGTSNLSKASAGNEGAAPSVRVAIPPRSLLVLRGAARYTWQHGIPEPDDFLSDRRLAIIFRRVKGVPDIAMASTPDVDDSERVETSKGIKANDEASVFSALEAAGNPQLVLFDGFNAEERFGHYVREKLPDAMRILDMQDFHALRLGRERLIAEDASAGAVASYLPTAFDEDLQRELAAVHRCDVTLAISEHEKELLVDTYGLPSWKVVAAPFGFDCSSEELPSYEERRGAMFIGNWRHRPNRDCAKWLIEKVWPAVRQRLPKLKLSVYGANQTPEDAALTQENVGAYVRGYCRSVEKAMQQHRLLVAPLRYGAGVKGKVLEAMQHGLVVVTTPVGVEGIAPPDEFPGYVVETGAEDPEAFADAIAEALRDPSEWEVRQRRASALLAESFDATRLEEELRDYLRERWQRLAADRQRDFVGQMLWHSSLRSTQLMAKYIAAKEQAGTLQQTLDK</sequence>
<protein>
    <recommendedName>
        <fullName evidence="3">Glycosyltransferase</fullName>
    </recommendedName>
</protein>
<dbReference type="InterPro" id="IPR037151">
    <property type="entry name" value="AlkB-like_sf"/>
</dbReference>
<evidence type="ECO:0008006" key="3">
    <source>
        <dbReference type="Google" id="ProtNLM"/>
    </source>
</evidence>
<dbReference type="OrthoDB" id="426882at2759"/>
<dbReference type="PANTHER" id="PTHR12526:SF584">
    <property type="entry name" value="GLYCOSYLTRANSFERASE"/>
    <property type="match status" value="1"/>
</dbReference>
<evidence type="ECO:0000313" key="2">
    <source>
        <dbReference type="Proteomes" id="UP000649617"/>
    </source>
</evidence>
<dbReference type="CDD" id="cd03801">
    <property type="entry name" value="GT4_PimA-like"/>
    <property type="match status" value="1"/>
</dbReference>
<organism evidence="1 2">
    <name type="scientific">Symbiodinium pilosum</name>
    <name type="common">Dinoflagellate</name>
    <dbReference type="NCBI Taxonomy" id="2952"/>
    <lineage>
        <taxon>Eukaryota</taxon>
        <taxon>Sar</taxon>
        <taxon>Alveolata</taxon>
        <taxon>Dinophyceae</taxon>
        <taxon>Suessiales</taxon>
        <taxon>Symbiodiniaceae</taxon>
        <taxon>Symbiodinium</taxon>
    </lineage>
</organism>
<dbReference type="PANTHER" id="PTHR12526">
    <property type="entry name" value="GLYCOSYLTRANSFERASE"/>
    <property type="match status" value="1"/>
</dbReference>
<comment type="caution">
    <text evidence="1">The sequence shown here is derived from an EMBL/GenBank/DDBJ whole genome shotgun (WGS) entry which is preliminary data.</text>
</comment>
<dbReference type="Pfam" id="PF13692">
    <property type="entry name" value="Glyco_trans_1_4"/>
    <property type="match status" value="1"/>
</dbReference>
<proteinExistence type="predicted"/>
<dbReference type="Gene3D" id="3.40.50.2000">
    <property type="entry name" value="Glycogen Phosphorylase B"/>
    <property type="match status" value="1"/>
</dbReference>
<dbReference type="Gene3D" id="2.60.120.590">
    <property type="entry name" value="Alpha-ketoglutarate-dependent dioxygenase AlkB-like"/>
    <property type="match status" value="1"/>
</dbReference>
<accession>A0A812RRH6</accession>
<keyword evidence="2" id="KW-1185">Reference proteome</keyword>
<dbReference type="SUPFAM" id="SSF51197">
    <property type="entry name" value="Clavaminate synthase-like"/>
    <property type="match status" value="1"/>
</dbReference>
<dbReference type="Proteomes" id="UP000649617">
    <property type="component" value="Unassembled WGS sequence"/>
</dbReference>
<gene>
    <name evidence="1" type="ORF">SPIL2461_LOCUS11012</name>
</gene>
<name>A0A812RRH6_SYMPI</name>
<dbReference type="SUPFAM" id="SSF53756">
    <property type="entry name" value="UDP-Glycosyltransferase/glycogen phosphorylase"/>
    <property type="match status" value="1"/>
</dbReference>
<dbReference type="EMBL" id="CAJNIZ010021224">
    <property type="protein sequence ID" value="CAE7449890.1"/>
    <property type="molecule type" value="Genomic_DNA"/>
</dbReference>
<reference evidence="1" key="1">
    <citation type="submission" date="2021-02" db="EMBL/GenBank/DDBJ databases">
        <authorList>
            <person name="Dougan E. K."/>
            <person name="Rhodes N."/>
            <person name="Thang M."/>
            <person name="Chan C."/>
        </authorList>
    </citation>
    <scope>NUCLEOTIDE SEQUENCE</scope>
</reference>
<dbReference type="AlphaFoldDB" id="A0A812RRH6"/>